<reference evidence="5 6" key="1">
    <citation type="submission" date="2017-06" db="EMBL/GenBank/DDBJ databases">
        <title>Genome sequencing of cyanobaciteial culture collection at National Institute for Environmental Studies (NIES).</title>
        <authorList>
            <person name="Hirose Y."/>
            <person name="Shimura Y."/>
            <person name="Fujisawa T."/>
            <person name="Nakamura Y."/>
            <person name="Kawachi M."/>
        </authorList>
    </citation>
    <scope>NUCLEOTIDE SEQUENCE [LARGE SCALE GENOMIC DNA]</scope>
    <source>
        <strain evidence="5 6">NIES-23</strain>
        <plasmid evidence="6">Plasmid Plasmid2 dna</plasmid>
    </source>
</reference>
<dbReference type="InterPro" id="IPR029062">
    <property type="entry name" value="Class_I_gatase-like"/>
</dbReference>
<name>A0A1Z4KWC6_ANAVA</name>
<evidence type="ECO:0000259" key="4">
    <source>
        <dbReference type="Pfam" id="PF01965"/>
    </source>
</evidence>
<organism evidence="5 6">
    <name type="scientific">Trichormus variabilis NIES-23</name>
    <dbReference type="NCBI Taxonomy" id="1973479"/>
    <lineage>
        <taxon>Bacteria</taxon>
        <taxon>Bacillati</taxon>
        <taxon>Cyanobacteriota</taxon>
        <taxon>Cyanophyceae</taxon>
        <taxon>Nostocales</taxon>
        <taxon>Nostocaceae</taxon>
        <taxon>Trichormus</taxon>
    </lineage>
</organism>
<dbReference type="InterPro" id="IPR050325">
    <property type="entry name" value="Prot/Nucl_acid_deglycase"/>
</dbReference>
<comment type="similarity">
    <text evidence="3">Belongs to the peptidase C56 family. HSP31-like subfamily.</text>
</comment>
<dbReference type="EMBL" id="AP018218">
    <property type="protein sequence ID" value="BAY73163.1"/>
    <property type="molecule type" value="Genomic_DNA"/>
</dbReference>
<dbReference type="GO" id="GO:0019172">
    <property type="term" value="F:glyoxalase III activity"/>
    <property type="evidence" value="ECO:0007669"/>
    <property type="project" value="TreeGrafter"/>
</dbReference>
<dbReference type="PANTHER" id="PTHR48094:SF11">
    <property type="entry name" value="GLUTATHIONE-INDEPENDENT GLYOXALASE HSP31-RELATED"/>
    <property type="match status" value="1"/>
</dbReference>
<keyword evidence="1" id="KW-0346">Stress response</keyword>
<accession>A0A1Z4KWC6</accession>
<dbReference type="PANTHER" id="PTHR48094">
    <property type="entry name" value="PROTEIN/NUCLEIC ACID DEGLYCASE DJ-1-RELATED"/>
    <property type="match status" value="1"/>
</dbReference>
<keyword evidence="2" id="KW-0456">Lyase</keyword>
<evidence type="ECO:0000313" key="6">
    <source>
        <dbReference type="Proteomes" id="UP000217507"/>
    </source>
</evidence>
<dbReference type="Gene3D" id="3.40.50.880">
    <property type="match status" value="1"/>
</dbReference>
<dbReference type="GO" id="GO:0019243">
    <property type="term" value="P:methylglyoxal catabolic process to D-lactate via S-lactoyl-glutathione"/>
    <property type="evidence" value="ECO:0007669"/>
    <property type="project" value="TreeGrafter"/>
</dbReference>
<evidence type="ECO:0000313" key="5">
    <source>
        <dbReference type="EMBL" id="BAY73163.1"/>
    </source>
</evidence>
<geneLocation type="plasmid" evidence="5">
    <name>plasmid2</name>
</geneLocation>
<evidence type="ECO:0000256" key="1">
    <source>
        <dbReference type="ARBA" id="ARBA00023016"/>
    </source>
</evidence>
<dbReference type="Pfam" id="PF01965">
    <property type="entry name" value="DJ-1_PfpI"/>
    <property type="match status" value="1"/>
</dbReference>
<gene>
    <name evidence="5" type="ORF">NIES23_59910</name>
</gene>
<dbReference type="SMR" id="A0A1Z4KWC6"/>
<dbReference type="GO" id="GO:0005737">
    <property type="term" value="C:cytoplasm"/>
    <property type="evidence" value="ECO:0007669"/>
    <property type="project" value="TreeGrafter"/>
</dbReference>
<evidence type="ECO:0000256" key="3">
    <source>
        <dbReference type="ARBA" id="ARBA00038493"/>
    </source>
</evidence>
<dbReference type="AlphaFoldDB" id="A0A1Z4KWC6"/>
<dbReference type="SUPFAM" id="SSF52317">
    <property type="entry name" value="Class I glutamine amidotransferase-like"/>
    <property type="match status" value="1"/>
</dbReference>
<dbReference type="CDD" id="cd03141">
    <property type="entry name" value="GATase1_Hsp31_like"/>
    <property type="match status" value="1"/>
</dbReference>
<dbReference type="InterPro" id="IPR002818">
    <property type="entry name" value="DJ-1/PfpI"/>
</dbReference>
<sequence length="240" mass="26030">MSKQILMIVANPSISTTLGVPVGFWASELIHPYDVFTKAGLQVFIASPQGGKVEFDNFSDPRDASGYSQDDTLSLEYIQQPKFMQLLENTPAIASLNPDDFDAIVVCGGQSPMFTFRQNTVLVDLFLKFYADHKPSAALCHGTCLLLEAKLNNGSPLIQGKTMTGFANSEEDYADHVVGQKVMPFRIEDEAKKLGANFVTKEAFAPHAVRDGHLITGQQQNSGTETAKLVLDALGITGVS</sequence>
<feature type="domain" description="DJ-1/PfpI" evidence="4">
    <location>
        <begin position="24"/>
        <end position="230"/>
    </location>
</feature>
<evidence type="ECO:0000256" key="2">
    <source>
        <dbReference type="ARBA" id="ARBA00023239"/>
    </source>
</evidence>
<proteinExistence type="inferred from homology"/>
<dbReference type="Proteomes" id="UP000217507">
    <property type="component" value="Plasmid Plasmid2 dna"/>
</dbReference>
<keyword evidence="5" id="KW-0614">Plasmid</keyword>
<protein>
    <recommendedName>
        <fullName evidence="4">DJ-1/PfpI domain-containing protein</fullName>
    </recommendedName>
</protein>